<feature type="domain" description="GGDEF" evidence="4">
    <location>
        <begin position="119"/>
        <end position="251"/>
    </location>
</feature>
<evidence type="ECO:0000313" key="5">
    <source>
        <dbReference type="EMBL" id="ANY84888.1"/>
    </source>
</evidence>
<sequence>MSPVRTFLTRLARPTITSRRDLIRYVVVVTAFSLVAALAIDVAQQLMFFTTWVTALRSWAVTVAAVTVIATPVATMFARAQWELQRAKDALEDLSRTDPLTGLPNRRALMEASEAPTPQTMVLVIADVDRFKALNDTYGHRAGDAVLQAVGQIMTQHLAGFGLVGRLGGEEFALISSDASLEQIMSALRELLRAIEATPFVTPGGAVRITMSAGIAIRHSSEPFERLYSEADEALYLAKRSGRNQIELSARAKEALPPGKTADYQNLA</sequence>
<dbReference type="InterPro" id="IPR000160">
    <property type="entry name" value="GGDEF_dom"/>
</dbReference>
<dbReference type="KEGG" id="moc:BB934_42390"/>
<dbReference type="EMBL" id="CP016620">
    <property type="protein sequence ID" value="ANY84888.1"/>
    <property type="molecule type" value="Genomic_DNA"/>
</dbReference>
<dbReference type="SMART" id="SM00267">
    <property type="entry name" value="GGDEF"/>
    <property type="match status" value="1"/>
</dbReference>
<dbReference type="CDD" id="cd01949">
    <property type="entry name" value="GGDEF"/>
    <property type="match status" value="1"/>
</dbReference>
<dbReference type="OrthoDB" id="9812260at2"/>
<dbReference type="FunFam" id="3.30.70.270:FF:000001">
    <property type="entry name" value="Diguanylate cyclase domain protein"/>
    <property type="match status" value="1"/>
</dbReference>
<dbReference type="EC" id="2.7.7.65" evidence="1"/>
<keyword evidence="3" id="KW-0812">Transmembrane</keyword>
<dbReference type="Gene3D" id="3.30.70.270">
    <property type="match status" value="1"/>
</dbReference>
<dbReference type="NCBIfam" id="TIGR00254">
    <property type="entry name" value="GGDEF"/>
    <property type="match status" value="1"/>
</dbReference>
<proteinExistence type="predicted"/>
<name>A0A1B2EY69_9HYPH</name>
<dbReference type="PANTHER" id="PTHR45138:SF9">
    <property type="entry name" value="DIGUANYLATE CYCLASE DGCM-RELATED"/>
    <property type="match status" value="1"/>
</dbReference>
<geneLocation type="plasmid" evidence="5">
    <name>unnamed4</name>
</geneLocation>
<keyword evidence="3" id="KW-1133">Transmembrane helix</keyword>
<dbReference type="InterPro" id="IPR050469">
    <property type="entry name" value="Diguanylate_Cyclase"/>
</dbReference>
<dbReference type="InterPro" id="IPR043128">
    <property type="entry name" value="Rev_trsase/Diguanyl_cyclase"/>
</dbReference>
<evidence type="ECO:0000259" key="4">
    <source>
        <dbReference type="PROSITE" id="PS50887"/>
    </source>
</evidence>
<dbReference type="PANTHER" id="PTHR45138">
    <property type="entry name" value="REGULATORY COMPONENTS OF SENSORY TRANSDUCTION SYSTEM"/>
    <property type="match status" value="1"/>
</dbReference>
<feature type="transmembrane region" description="Helical" evidence="3">
    <location>
        <begin position="59"/>
        <end position="78"/>
    </location>
</feature>
<dbReference type="SUPFAM" id="SSF55073">
    <property type="entry name" value="Nucleotide cyclase"/>
    <property type="match status" value="1"/>
</dbReference>
<dbReference type="PROSITE" id="PS50887">
    <property type="entry name" value="GGDEF"/>
    <property type="match status" value="1"/>
</dbReference>
<reference evidence="5" key="1">
    <citation type="submission" date="2016-07" db="EMBL/GenBank/DDBJ databases">
        <title>Microvirga ossetica sp. nov. a new species of rhizobia isolated from root nodules of the legume species Vicia alpestris Steven originated from North Ossetia region in the Caucasus.</title>
        <authorList>
            <person name="Safronova V.I."/>
            <person name="Kuznetsova I.G."/>
            <person name="Sazanova A.L."/>
            <person name="Belimov A."/>
            <person name="Andronov E."/>
            <person name="Osledkin Y.S."/>
            <person name="Onishchuk O.P."/>
            <person name="Kurchak O.N."/>
            <person name="Shaposhnikov A.I."/>
            <person name="Willems A."/>
            <person name="Tikhonovich I.A."/>
        </authorList>
    </citation>
    <scope>NUCLEOTIDE SEQUENCE [LARGE SCALE GENOMIC DNA]</scope>
    <source>
        <strain evidence="5">V5/3M</strain>
        <plasmid evidence="5">unnamed4</plasmid>
    </source>
</reference>
<gene>
    <name evidence="5" type="ORF">BB934_42390</name>
</gene>
<comment type="catalytic activity">
    <reaction evidence="2">
        <text>2 GTP = 3',3'-c-di-GMP + 2 diphosphate</text>
        <dbReference type="Rhea" id="RHEA:24898"/>
        <dbReference type="ChEBI" id="CHEBI:33019"/>
        <dbReference type="ChEBI" id="CHEBI:37565"/>
        <dbReference type="ChEBI" id="CHEBI:58805"/>
        <dbReference type="EC" id="2.7.7.65"/>
    </reaction>
</comment>
<evidence type="ECO:0000256" key="2">
    <source>
        <dbReference type="ARBA" id="ARBA00034247"/>
    </source>
</evidence>
<keyword evidence="3" id="KW-0472">Membrane</keyword>
<evidence type="ECO:0000256" key="3">
    <source>
        <dbReference type="SAM" id="Phobius"/>
    </source>
</evidence>
<accession>A0A1B2EY69</accession>
<evidence type="ECO:0000256" key="1">
    <source>
        <dbReference type="ARBA" id="ARBA00012528"/>
    </source>
</evidence>
<dbReference type="AlphaFoldDB" id="A0A1B2EY69"/>
<feature type="transmembrane region" description="Helical" evidence="3">
    <location>
        <begin position="21"/>
        <end position="39"/>
    </location>
</feature>
<protein>
    <recommendedName>
        <fullName evidence="1">diguanylate cyclase</fullName>
        <ecNumber evidence="1">2.7.7.65</ecNumber>
    </recommendedName>
</protein>
<dbReference type="RefSeq" id="WP_157934681.1">
    <property type="nucleotide sequence ID" value="NZ_CP016620.1"/>
</dbReference>
<dbReference type="InterPro" id="IPR029787">
    <property type="entry name" value="Nucleotide_cyclase"/>
</dbReference>
<organism evidence="5">
    <name type="scientific">Microvirga ossetica</name>
    <dbReference type="NCBI Taxonomy" id="1882682"/>
    <lineage>
        <taxon>Bacteria</taxon>
        <taxon>Pseudomonadati</taxon>
        <taxon>Pseudomonadota</taxon>
        <taxon>Alphaproteobacteria</taxon>
        <taxon>Hyphomicrobiales</taxon>
        <taxon>Methylobacteriaceae</taxon>
        <taxon>Microvirga</taxon>
    </lineage>
</organism>
<dbReference type="GO" id="GO:0052621">
    <property type="term" value="F:diguanylate cyclase activity"/>
    <property type="evidence" value="ECO:0007669"/>
    <property type="project" value="UniProtKB-EC"/>
</dbReference>
<keyword evidence="5" id="KW-0614">Plasmid</keyword>
<dbReference type="Pfam" id="PF00990">
    <property type="entry name" value="GGDEF"/>
    <property type="match status" value="1"/>
</dbReference>